<dbReference type="EMBL" id="BOSE01000001">
    <property type="protein sequence ID" value="GIP15016.1"/>
    <property type="molecule type" value="Genomic_DNA"/>
</dbReference>
<name>A0A919YMV9_9BACL</name>
<keyword evidence="3" id="KW-1185">Reference proteome</keyword>
<proteinExistence type="predicted"/>
<organism evidence="2 3">
    <name type="scientific">Paenibacillus montaniterrae</name>
    <dbReference type="NCBI Taxonomy" id="429341"/>
    <lineage>
        <taxon>Bacteria</taxon>
        <taxon>Bacillati</taxon>
        <taxon>Bacillota</taxon>
        <taxon>Bacilli</taxon>
        <taxon>Bacillales</taxon>
        <taxon>Paenibacillaceae</taxon>
        <taxon>Paenibacillus</taxon>
    </lineage>
</organism>
<protein>
    <submittedName>
        <fullName evidence="2">Uncharacterized protein</fullName>
    </submittedName>
</protein>
<reference evidence="2" key="1">
    <citation type="submission" date="2021-03" db="EMBL/GenBank/DDBJ databases">
        <title>Antimicrobial resistance genes in bacteria isolated from Japanese honey, and their potential for conferring macrolide and lincosamide resistance in the American foulbrood pathogen Paenibacillus larvae.</title>
        <authorList>
            <person name="Okamoto M."/>
            <person name="Kumagai M."/>
            <person name="Kanamori H."/>
            <person name="Takamatsu D."/>
        </authorList>
    </citation>
    <scope>NUCLEOTIDE SEQUENCE</scope>
    <source>
        <strain evidence="2">J40TS1</strain>
    </source>
</reference>
<feature type="transmembrane region" description="Helical" evidence="1">
    <location>
        <begin position="6"/>
        <end position="26"/>
    </location>
</feature>
<keyword evidence="1" id="KW-0812">Transmembrane</keyword>
<evidence type="ECO:0000313" key="3">
    <source>
        <dbReference type="Proteomes" id="UP000683139"/>
    </source>
</evidence>
<dbReference type="AlphaFoldDB" id="A0A919YMV9"/>
<comment type="caution">
    <text evidence="2">The sequence shown here is derived from an EMBL/GenBank/DDBJ whole genome shotgun (WGS) entry which is preliminary data.</text>
</comment>
<evidence type="ECO:0000313" key="2">
    <source>
        <dbReference type="EMBL" id="GIP15016.1"/>
    </source>
</evidence>
<sequence length="204" mass="23452">MIYAVIGIIILFGLIMIFELIAYLRLVKKITGCLRRNISSKTKKRIMSNIEILYDEVKILSPEIFRKLKFTIRSIREDTFTTKMVSTEFTTIATIIAVAAMVITCIVAVDPKLIMPVLTDMMSYSIVLVISIALMSTALVVHFKIEDNKKTLLRKFMIVIDEIEKEHPLTVHLSDDQYQILSATLSNRRIIYRFGRPQNHEPNT</sequence>
<keyword evidence="1" id="KW-1133">Transmembrane helix</keyword>
<feature type="transmembrane region" description="Helical" evidence="1">
    <location>
        <begin position="121"/>
        <end position="145"/>
    </location>
</feature>
<evidence type="ECO:0000256" key="1">
    <source>
        <dbReference type="SAM" id="Phobius"/>
    </source>
</evidence>
<gene>
    <name evidence="2" type="ORF">J40TS1_06580</name>
</gene>
<feature type="transmembrane region" description="Helical" evidence="1">
    <location>
        <begin position="89"/>
        <end position="109"/>
    </location>
</feature>
<dbReference type="Proteomes" id="UP000683139">
    <property type="component" value="Unassembled WGS sequence"/>
</dbReference>
<dbReference type="RefSeq" id="WP_213513180.1">
    <property type="nucleotide sequence ID" value="NZ_BOSE01000001.1"/>
</dbReference>
<keyword evidence="1" id="KW-0472">Membrane</keyword>
<accession>A0A919YMV9</accession>